<keyword evidence="2" id="KW-1185">Reference proteome</keyword>
<accession>A0A091CSP5</accession>
<sequence length="179" mass="19886">MQRSGGAEPQRCKKYPTTHWPLGHANTRIHTAEVHGVTKAMVKATVLSSRRWSISEQQKEDLSGSFMKIEAHWKSKENLCNKGKHQITTVSKLEGSPPPTETWDICRGRAAGTCSRTLQSSTQEVRELNLGFAARNQPESQGTSAGVLRLIDLDLYVAPHIVYCDSEDIPEEGSLFLIN</sequence>
<evidence type="ECO:0000313" key="2">
    <source>
        <dbReference type="Proteomes" id="UP000028990"/>
    </source>
</evidence>
<evidence type="ECO:0000313" key="1">
    <source>
        <dbReference type="EMBL" id="KFO20500.1"/>
    </source>
</evidence>
<reference evidence="1 2" key="1">
    <citation type="submission" date="2013-11" db="EMBL/GenBank/DDBJ databases">
        <title>The Damaraland mole rat (Fukomys damarensis) genome and evolution of African mole rats.</title>
        <authorList>
            <person name="Gladyshev V.N."/>
            <person name="Fang X."/>
        </authorList>
    </citation>
    <scope>NUCLEOTIDE SEQUENCE [LARGE SCALE GENOMIC DNA]</scope>
    <source>
        <tissue evidence="1">Liver</tissue>
    </source>
</reference>
<organism evidence="1 2">
    <name type="scientific">Fukomys damarensis</name>
    <name type="common">Damaraland mole rat</name>
    <name type="synonym">Cryptomys damarensis</name>
    <dbReference type="NCBI Taxonomy" id="885580"/>
    <lineage>
        <taxon>Eukaryota</taxon>
        <taxon>Metazoa</taxon>
        <taxon>Chordata</taxon>
        <taxon>Craniata</taxon>
        <taxon>Vertebrata</taxon>
        <taxon>Euteleostomi</taxon>
        <taxon>Mammalia</taxon>
        <taxon>Eutheria</taxon>
        <taxon>Euarchontoglires</taxon>
        <taxon>Glires</taxon>
        <taxon>Rodentia</taxon>
        <taxon>Hystricomorpha</taxon>
        <taxon>Bathyergidae</taxon>
        <taxon>Fukomys</taxon>
    </lineage>
</organism>
<protein>
    <submittedName>
        <fullName evidence="1">Uncharacterized protein</fullName>
    </submittedName>
</protein>
<proteinExistence type="predicted"/>
<dbReference type="AlphaFoldDB" id="A0A091CSP5"/>
<dbReference type="Proteomes" id="UP000028990">
    <property type="component" value="Unassembled WGS sequence"/>
</dbReference>
<dbReference type="EMBL" id="KN124729">
    <property type="protein sequence ID" value="KFO20500.1"/>
    <property type="molecule type" value="Genomic_DNA"/>
</dbReference>
<name>A0A091CSP5_FUKDA</name>
<gene>
    <name evidence="1" type="ORF">H920_18138</name>
</gene>